<organism evidence="1 2">
    <name type="scientific">Glycine soja</name>
    <name type="common">Wild soybean</name>
    <dbReference type="NCBI Taxonomy" id="3848"/>
    <lineage>
        <taxon>Eukaryota</taxon>
        <taxon>Viridiplantae</taxon>
        <taxon>Streptophyta</taxon>
        <taxon>Embryophyta</taxon>
        <taxon>Tracheophyta</taxon>
        <taxon>Spermatophyta</taxon>
        <taxon>Magnoliopsida</taxon>
        <taxon>eudicotyledons</taxon>
        <taxon>Gunneridae</taxon>
        <taxon>Pentapetalae</taxon>
        <taxon>rosids</taxon>
        <taxon>fabids</taxon>
        <taxon>Fabales</taxon>
        <taxon>Fabaceae</taxon>
        <taxon>Papilionoideae</taxon>
        <taxon>50 kb inversion clade</taxon>
        <taxon>NPAAA clade</taxon>
        <taxon>indigoferoid/millettioid clade</taxon>
        <taxon>Phaseoleae</taxon>
        <taxon>Glycine</taxon>
        <taxon>Glycine subgen. Soja</taxon>
    </lineage>
</organism>
<sequence>MKNCDKLCNNNVLFSLFSAVDKLNSEDHGNKLNRNVFMTNTVLSGEYILRFAVGAPLTAKRHVNMAWQILQDKATALFESL</sequence>
<dbReference type="Proteomes" id="UP000289340">
    <property type="component" value="Chromosome 19"/>
</dbReference>
<evidence type="ECO:0000313" key="1">
    <source>
        <dbReference type="EMBL" id="RZB48331.1"/>
    </source>
</evidence>
<accession>A0A445FHQ2</accession>
<dbReference type="InterPro" id="IPR015422">
    <property type="entry name" value="PyrdxlP-dep_Trfase_small"/>
</dbReference>
<name>A0A445FHQ2_GLYSO</name>
<comment type="caution">
    <text evidence="1">The sequence shown here is derived from an EMBL/GenBank/DDBJ whole genome shotgun (WGS) entry which is preliminary data.</text>
</comment>
<evidence type="ECO:0000313" key="2">
    <source>
        <dbReference type="Proteomes" id="UP000289340"/>
    </source>
</evidence>
<gene>
    <name evidence="1" type="ORF">D0Y65_051726</name>
</gene>
<dbReference type="EMBL" id="QZWG01000019">
    <property type="protein sequence ID" value="RZB48331.1"/>
    <property type="molecule type" value="Genomic_DNA"/>
</dbReference>
<reference evidence="1 2" key="1">
    <citation type="submission" date="2018-09" db="EMBL/GenBank/DDBJ databases">
        <title>A high-quality reference genome of wild soybean provides a powerful tool to mine soybean genomes.</title>
        <authorList>
            <person name="Xie M."/>
            <person name="Chung C.Y.L."/>
            <person name="Li M.-W."/>
            <person name="Wong F.-L."/>
            <person name="Chan T.-F."/>
            <person name="Lam H.-M."/>
        </authorList>
    </citation>
    <scope>NUCLEOTIDE SEQUENCE [LARGE SCALE GENOMIC DNA]</scope>
    <source>
        <strain evidence="2">cv. W05</strain>
        <tissue evidence="1">Hypocotyl of etiolated seedlings</tissue>
    </source>
</reference>
<protein>
    <submittedName>
        <fullName evidence="1">Tryptophan decarboxylase 2</fullName>
    </submittedName>
</protein>
<keyword evidence="2" id="KW-1185">Reference proteome</keyword>
<dbReference type="SMR" id="A0A445FHQ2"/>
<dbReference type="Gene3D" id="3.90.1150.10">
    <property type="entry name" value="Aspartate Aminotransferase, domain 1"/>
    <property type="match status" value="1"/>
</dbReference>
<dbReference type="AlphaFoldDB" id="A0A445FHQ2"/>
<proteinExistence type="predicted"/>